<dbReference type="RefSeq" id="WP_011736490.1">
    <property type="nucleotide sequence ID" value="NC_008609.1"/>
</dbReference>
<sequence>MKFQPVSLALVILLILASHARGAALSLSDCLEKAEKHNPELRTLAWEPIMAEQNVAQAVSARYPRLDGRVGYTMQKDPQAAIIMGRVAELQDSDYAHGGLEALYTIYDFGKREARISQARATADAIRSRYDARRTDVSLQVIEVYFGILEGMQLVEAARDEITQVEQHRRMAQALFDEGVVTRNDILQADVRLASARQTLLSRNNSLDNTWLRLNYLTGSAPSFRGELSSEAGIGDRTDAPTGDSAALTKRPEILALRKGVDASQAELKESRSAYLPELYTRLALEYVDNSKYREQTIMSAGVGLKVNLFDGFATTAARDRAARNLSRSQDLLRQGETQVQLEISTARNDLRVAGERITVTETAIRQSQENLRINHERYKERVGTATEVLDAQTLLTQTRTDYFRALFDRQVAAARLRRALGEL</sequence>
<comment type="subcellular location">
    <subcellularLocation>
        <location evidence="1">Cell outer membrane</location>
    </subcellularLocation>
</comment>
<protein>
    <submittedName>
        <fullName evidence="9">Outer membrane efflux protein</fullName>
    </submittedName>
</protein>
<dbReference type="HOGENOM" id="CLU_012817_10_6_7"/>
<accession>A1ASB7</accession>
<evidence type="ECO:0000256" key="3">
    <source>
        <dbReference type="ARBA" id="ARBA00022448"/>
    </source>
</evidence>
<evidence type="ECO:0000313" key="10">
    <source>
        <dbReference type="Proteomes" id="UP000006732"/>
    </source>
</evidence>
<keyword evidence="8" id="KW-0732">Signal</keyword>
<keyword evidence="5" id="KW-0812">Transmembrane</keyword>
<dbReference type="InterPro" id="IPR028351">
    <property type="entry name" value="CyaE"/>
</dbReference>
<evidence type="ECO:0000256" key="8">
    <source>
        <dbReference type="SAM" id="SignalP"/>
    </source>
</evidence>
<dbReference type="AlphaFoldDB" id="A1ASB7"/>
<comment type="similarity">
    <text evidence="2">Belongs to the outer membrane factor (OMF) (TC 1.B.17) family.</text>
</comment>
<dbReference type="GO" id="GO:0015288">
    <property type="term" value="F:porin activity"/>
    <property type="evidence" value="ECO:0007669"/>
    <property type="project" value="TreeGrafter"/>
</dbReference>
<dbReference type="Pfam" id="PF02321">
    <property type="entry name" value="OEP"/>
    <property type="match status" value="2"/>
</dbReference>
<evidence type="ECO:0000256" key="1">
    <source>
        <dbReference type="ARBA" id="ARBA00004442"/>
    </source>
</evidence>
<evidence type="ECO:0000256" key="2">
    <source>
        <dbReference type="ARBA" id="ARBA00007613"/>
    </source>
</evidence>
<dbReference type="Proteomes" id="UP000006732">
    <property type="component" value="Chromosome"/>
</dbReference>
<evidence type="ECO:0000256" key="4">
    <source>
        <dbReference type="ARBA" id="ARBA00022452"/>
    </source>
</evidence>
<dbReference type="PIRSF" id="PIRSF001892">
    <property type="entry name" value="CyaE"/>
    <property type="match status" value="1"/>
</dbReference>
<dbReference type="STRING" id="338966.Ppro_2633"/>
<gene>
    <name evidence="9" type="ordered locus">Ppro_2633</name>
</gene>
<evidence type="ECO:0000256" key="5">
    <source>
        <dbReference type="ARBA" id="ARBA00022692"/>
    </source>
</evidence>
<keyword evidence="6" id="KW-0472">Membrane</keyword>
<dbReference type="OrthoDB" id="9814032at2"/>
<dbReference type="Gene3D" id="1.20.1600.10">
    <property type="entry name" value="Outer membrane efflux proteins (OEP)"/>
    <property type="match status" value="1"/>
</dbReference>
<organism evidence="9 10">
    <name type="scientific">Pelobacter propionicus (strain DSM 2379 / NBRC 103807 / OttBd1)</name>
    <dbReference type="NCBI Taxonomy" id="338966"/>
    <lineage>
        <taxon>Bacteria</taxon>
        <taxon>Pseudomonadati</taxon>
        <taxon>Thermodesulfobacteriota</taxon>
        <taxon>Desulfuromonadia</taxon>
        <taxon>Desulfuromonadales</taxon>
        <taxon>Desulfuromonadaceae</taxon>
        <taxon>Pelobacter</taxon>
    </lineage>
</organism>
<dbReference type="eggNOG" id="COG1538">
    <property type="taxonomic scope" value="Bacteria"/>
</dbReference>
<evidence type="ECO:0000313" key="9">
    <source>
        <dbReference type="EMBL" id="ABL00238.1"/>
    </source>
</evidence>
<keyword evidence="7" id="KW-0998">Cell outer membrane</keyword>
<dbReference type="GO" id="GO:0015562">
    <property type="term" value="F:efflux transmembrane transporter activity"/>
    <property type="evidence" value="ECO:0007669"/>
    <property type="project" value="InterPro"/>
</dbReference>
<feature type="chain" id="PRO_5002632061" evidence="8">
    <location>
        <begin position="24"/>
        <end position="424"/>
    </location>
</feature>
<evidence type="ECO:0000256" key="6">
    <source>
        <dbReference type="ARBA" id="ARBA00023136"/>
    </source>
</evidence>
<dbReference type="InterPro" id="IPR003423">
    <property type="entry name" value="OMP_efflux"/>
</dbReference>
<dbReference type="PANTHER" id="PTHR30026">
    <property type="entry name" value="OUTER MEMBRANE PROTEIN TOLC"/>
    <property type="match status" value="1"/>
</dbReference>
<dbReference type="GO" id="GO:1990281">
    <property type="term" value="C:efflux pump complex"/>
    <property type="evidence" value="ECO:0007669"/>
    <property type="project" value="TreeGrafter"/>
</dbReference>
<keyword evidence="3" id="KW-0813">Transport</keyword>
<dbReference type="EMBL" id="CP000482">
    <property type="protein sequence ID" value="ABL00238.1"/>
    <property type="molecule type" value="Genomic_DNA"/>
</dbReference>
<dbReference type="GO" id="GO:0009279">
    <property type="term" value="C:cell outer membrane"/>
    <property type="evidence" value="ECO:0007669"/>
    <property type="project" value="UniProtKB-SubCell"/>
</dbReference>
<reference evidence="9 10" key="1">
    <citation type="submission" date="2006-10" db="EMBL/GenBank/DDBJ databases">
        <title>Complete sequence of chromosome of Pelobacter propionicus DSM 2379.</title>
        <authorList>
            <consortium name="US DOE Joint Genome Institute"/>
            <person name="Copeland A."/>
            <person name="Lucas S."/>
            <person name="Lapidus A."/>
            <person name="Barry K."/>
            <person name="Detter J.C."/>
            <person name="Glavina del Rio T."/>
            <person name="Hammon N."/>
            <person name="Israni S."/>
            <person name="Dalin E."/>
            <person name="Tice H."/>
            <person name="Pitluck S."/>
            <person name="Saunders E."/>
            <person name="Brettin T."/>
            <person name="Bruce D."/>
            <person name="Han C."/>
            <person name="Tapia R."/>
            <person name="Schmutz J."/>
            <person name="Larimer F."/>
            <person name="Land M."/>
            <person name="Hauser L."/>
            <person name="Kyrpides N."/>
            <person name="Kim E."/>
            <person name="Lovley D."/>
            <person name="Richardson P."/>
        </authorList>
    </citation>
    <scope>NUCLEOTIDE SEQUENCE [LARGE SCALE GENOMIC DNA]</scope>
    <source>
        <strain evidence="10">DSM 2379 / NBRC 103807 / OttBd1</strain>
    </source>
</reference>
<evidence type="ECO:0000256" key="7">
    <source>
        <dbReference type="ARBA" id="ARBA00023237"/>
    </source>
</evidence>
<dbReference type="InterPro" id="IPR051906">
    <property type="entry name" value="TolC-like"/>
</dbReference>
<dbReference type="SUPFAM" id="SSF56954">
    <property type="entry name" value="Outer membrane efflux proteins (OEP)"/>
    <property type="match status" value="1"/>
</dbReference>
<dbReference type="PANTHER" id="PTHR30026:SF21">
    <property type="entry name" value="SLR1270 PROTEIN"/>
    <property type="match status" value="1"/>
</dbReference>
<keyword evidence="4" id="KW-1134">Transmembrane beta strand</keyword>
<feature type="signal peptide" evidence="8">
    <location>
        <begin position="1"/>
        <end position="23"/>
    </location>
</feature>
<dbReference type="KEGG" id="ppd:Ppro_2633"/>
<keyword evidence="10" id="KW-1185">Reference proteome</keyword>
<proteinExistence type="inferred from homology"/>
<name>A1ASB7_PELPD</name>